<accession>R9ARN4</accession>
<reference evidence="5" key="1">
    <citation type="journal article" date="2013" name="BMC Genomics">
        <title>Genome and transcriptome sequencing of the halophilic fungus Wallemia ichthyophaga: haloadaptations present and absent.</title>
        <authorList>
            <person name="Zajc J."/>
            <person name="Liu Y."/>
            <person name="Dai W."/>
            <person name="Yang Z."/>
            <person name="Hu J."/>
            <person name="Gostincar C."/>
            <person name="Gunde-Cimerman N."/>
        </authorList>
    </citation>
    <scope>NUCLEOTIDE SEQUENCE [LARGE SCALE GENOMIC DNA]</scope>
    <source>
        <strain evidence="5">EXF-994 / CBS 113033</strain>
    </source>
</reference>
<evidence type="ECO:0000256" key="1">
    <source>
        <dbReference type="ARBA" id="ARBA00011045"/>
    </source>
</evidence>
<organism evidence="4 5">
    <name type="scientific">Wallemia ichthyophaga (strain EXF-994 / CBS 113033)</name>
    <dbReference type="NCBI Taxonomy" id="1299270"/>
    <lineage>
        <taxon>Eukaryota</taxon>
        <taxon>Fungi</taxon>
        <taxon>Dikarya</taxon>
        <taxon>Basidiomycota</taxon>
        <taxon>Wallemiomycotina</taxon>
        <taxon>Wallemiomycetes</taxon>
        <taxon>Wallemiales</taxon>
        <taxon>Wallemiaceae</taxon>
        <taxon>Wallemia</taxon>
    </lineage>
</organism>
<evidence type="ECO:0000313" key="4">
    <source>
        <dbReference type="EMBL" id="EOR04887.1"/>
    </source>
</evidence>
<sequence>MEQLLQWGLQHSVKNDGDAEDLKKMAETAKHESGPGQKYDPAVLDKILGKSDAEMMKEAMIVATNEEATLDNKLIALDNFEMLVEQVDNAKNMKNIGLWEPIYSLLKHGEDEIKVATAACTGAAINNDYETQDTFFEMDPLPLFISYLESSNKTLQNKALLNISGLLKHNPVAVHKFTSVGGWTALGKALQDNNNLNLQRKVTFLINTLLLSDDITMKPVAAPTSTATGVAIRHESQFPGDRAPRTPSTEGMVSEALYKHNLLDAILSLLPPNQSTDSDLQEKALRVVITLTQQSSKRKEGERGYMTPSVKSRLRDCFRNIRPTWIKCC</sequence>
<dbReference type="InterPro" id="IPR016024">
    <property type="entry name" value="ARM-type_fold"/>
</dbReference>
<dbReference type="eggNOG" id="KOG2160">
    <property type="taxonomic scope" value="Eukaryota"/>
</dbReference>
<evidence type="ECO:0000259" key="3">
    <source>
        <dbReference type="Pfam" id="PF08609"/>
    </source>
</evidence>
<dbReference type="InterPro" id="IPR013918">
    <property type="entry name" value="Nucleotide_exch_fac_Fes1"/>
</dbReference>
<dbReference type="RefSeq" id="XP_009265913.1">
    <property type="nucleotide sequence ID" value="XM_009267638.1"/>
</dbReference>
<keyword evidence="5" id="KW-1185">Reference proteome</keyword>
<dbReference type="GeneID" id="20373192"/>
<dbReference type="Gene3D" id="1.25.10.10">
    <property type="entry name" value="Leucine-rich Repeat Variant"/>
    <property type="match status" value="1"/>
</dbReference>
<protein>
    <submittedName>
        <fullName evidence="4">Hsp70 nucleotide exchange factor FES1</fullName>
    </submittedName>
</protein>
<dbReference type="GO" id="GO:0005783">
    <property type="term" value="C:endoplasmic reticulum"/>
    <property type="evidence" value="ECO:0007669"/>
    <property type="project" value="TreeGrafter"/>
</dbReference>
<gene>
    <name evidence="4" type="ORF">J056_000240</name>
</gene>
<dbReference type="PANTHER" id="PTHR19316">
    <property type="entry name" value="PROTEIN FOLDING REGULATOR"/>
    <property type="match status" value="1"/>
</dbReference>
<dbReference type="STRING" id="1299270.R9ARN4"/>
<dbReference type="SUPFAM" id="SSF48371">
    <property type="entry name" value="ARM repeat"/>
    <property type="match status" value="1"/>
</dbReference>
<dbReference type="PANTHER" id="PTHR19316:SF18">
    <property type="entry name" value="HSP70-BINDING PROTEIN 1"/>
    <property type="match status" value="1"/>
</dbReference>
<dbReference type="InterPro" id="IPR050693">
    <property type="entry name" value="Hsp70_NEF-Inhibitors"/>
</dbReference>
<feature type="domain" description="Nucleotide exchange factor Fes1" evidence="3">
    <location>
        <begin position="1"/>
        <end position="93"/>
    </location>
</feature>
<dbReference type="Proteomes" id="UP000014064">
    <property type="component" value="Unassembled WGS sequence"/>
</dbReference>
<dbReference type="GO" id="GO:0000774">
    <property type="term" value="F:adenyl-nucleotide exchange factor activity"/>
    <property type="evidence" value="ECO:0007669"/>
    <property type="project" value="TreeGrafter"/>
</dbReference>
<dbReference type="HOGENOM" id="CLU_046722_0_1_1"/>
<dbReference type="KEGG" id="wic:J056_000240"/>
<dbReference type="OMA" id="LHWSIAN"/>
<dbReference type="EMBL" id="KE007224">
    <property type="protein sequence ID" value="EOR04887.1"/>
    <property type="molecule type" value="Genomic_DNA"/>
</dbReference>
<keyword evidence="2" id="KW-0677">Repeat</keyword>
<dbReference type="AlphaFoldDB" id="R9ARN4"/>
<name>R9ARN4_WALI9</name>
<evidence type="ECO:0000313" key="5">
    <source>
        <dbReference type="Proteomes" id="UP000014064"/>
    </source>
</evidence>
<dbReference type="OrthoDB" id="10250458at2759"/>
<comment type="similarity">
    <text evidence="1">Belongs to the FES1 family.</text>
</comment>
<dbReference type="InterPro" id="IPR011989">
    <property type="entry name" value="ARM-like"/>
</dbReference>
<proteinExistence type="inferred from homology"/>
<evidence type="ECO:0000256" key="2">
    <source>
        <dbReference type="ARBA" id="ARBA00022737"/>
    </source>
</evidence>
<dbReference type="Pfam" id="PF08609">
    <property type="entry name" value="Fes1"/>
    <property type="match status" value="1"/>
</dbReference>